<evidence type="ECO:0000313" key="3">
    <source>
        <dbReference type="Proteomes" id="UP000002747"/>
    </source>
</evidence>
<sequence length="186" mass="22157">MLICFLFKTTHRALSLMSVTTQKKRPLSRYIKDYKHSQTHCLHCHKALDRISLVFNGQVINKESISEMTELIDDKTWDELQDKFVALCRFCSEIYCNSETDYFDIMSFKQYLFEQTEMSHSTVREYVVRLRRLDELLTSSNYPVKEFTTEKIQEKLSEKLSQSAFSNYNIALRKYEQYLSWQQGGH</sequence>
<dbReference type="EMBL" id="FM162591">
    <property type="protein sequence ID" value="CAQ84699.1"/>
    <property type="molecule type" value="Genomic_DNA"/>
</dbReference>
<evidence type="ECO:0000259" key="1">
    <source>
        <dbReference type="Pfam" id="PF02899"/>
    </source>
</evidence>
<gene>
    <name evidence="2" type="primary">fliZ</name>
    <name evidence="2" type="ordered locus">PAU_02607</name>
</gene>
<dbReference type="Pfam" id="PF02899">
    <property type="entry name" value="Phage_int_SAM_1"/>
    <property type="match status" value="1"/>
</dbReference>
<organism evidence="2 3">
    <name type="scientific">Photorhabdus asymbiotica subsp. asymbiotica (strain ATCC 43949 / 3105-77)</name>
    <name type="common">Xenorhabdus luminescens (strain 2)</name>
    <dbReference type="NCBI Taxonomy" id="553480"/>
    <lineage>
        <taxon>Bacteria</taxon>
        <taxon>Pseudomonadati</taxon>
        <taxon>Pseudomonadota</taxon>
        <taxon>Gammaproteobacteria</taxon>
        <taxon>Enterobacterales</taxon>
        <taxon>Morganellaceae</taxon>
        <taxon>Photorhabdus</taxon>
    </lineage>
</organism>
<dbReference type="GO" id="GO:0015074">
    <property type="term" value="P:DNA integration"/>
    <property type="evidence" value="ECO:0007669"/>
    <property type="project" value="InterPro"/>
</dbReference>
<dbReference type="eggNOG" id="ENOG502Z9YQ">
    <property type="taxonomic scope" value="Bacteria"/>
</dbReference>
<dbReference type="InterPro" id="IPR004107">
    <property type="entry name" value="Integrase_SAM-like_N"/>
</dbReference>
<dbReference type="KEGG" id="pay:PAU_02607"/>
<dbReference type="AlphaFoldDB" id="C7BNT0"/>
<dbReference type="InterPro" id="IPR022523">
    <property type="entry name" value="Flagellar_regulator_FliZ"/>
</dbReference>
<evidence type="ECO:0000313" key="2">
    <source>
        <dbReference type="EMBL" id="CAQ84699.1"/>
    </source>
</evidence>
<dbReference type="GO" id="GO:0003677">
    <property type="term" value="F:DNA binding"/>
    <property type="evidence" value="ECO:0007669"/>
    <property type="project" value="InterPro"/>
</dbReference>
<protein>
    <submittedName>
        <fullName evidence="2">Fliz protein</fullName>
    </submittedName>
</protein>
<dbReference type="STRING" id="291112.PAU_02607"/>
<name>C7BNT0_PHOAA</name>
<dbReference type="Proteomes" id="UP000002747">
    <property type="component" value="Chromosome"/>
</dbReference>
<dbReference type="NCBIfam" id="TIGR03823">
    <property type="entry name" value="FliZ"/>
    <property type="match status" value="1"/>
</dbReference>
<feature type="domain" description="Integrase SAM-like N-terminal" evidence="1">
    <location>
        <begin position="106"/>
        <end position="183"/>
    </location>
</feature>
<proteinExistence type="predicted"/>
<accession>C7BNT0</accession>
<reference evidence="2 3" key="1">
    <citation type="journal article" date="2009" name="BMC Genomics">
        <title>Comparative genomics of the emerging human pathogen Photorhabdus asymbiotica with the insect pathogen Photorhabdus luminescens.</title>
        <authorList>
            <person name="Wilkinson P."/>
            <person name="Waterfield N.R."/>
            <person name="Crossman L."/>
            <person name="Corton C."/>
            <person name="Sanchez-Contreras M."/>
            <person name="Vlisidou I."/>
            <person name="Barron A."/>
            <person name="Bignell A."/>
            <person name="Clark L."/>
            <person name="Ormond D."/>
            <person name="Mayho M."/>
            <person name="Bason N."/>
            <person name="Smith F."/>
            <person name="Simmonds M."/>
            <person name="Churcher C."/>
            <person name="Harris D."/>
            <person name="Thompson N.R."/>
            <person name="Quail M."/>
            <person name="Parkhill J."/>
            <person name="ffrench-Constant R.H."/>
        </authorList>
    </citation>
    <scope>NUCLEOTIDE SEQUENCE [LARGE SCALE GENOMIC DNA]</scope>
    <source>
        <strain evidence="3">ATCC 43949 / 3105-77</strain>
    </source>
</reference>